<dbReference type="GO" id="GO:0009062">
    <property type="term" value="P:fatty acid catabolic process"/>
    <property type="evidence" value="ECO:0007669"/>
    <property type="project" value="TreeGrafter"/>
</dbReference>
<dbReference type="Gene3D" id="2.40.160.210">
    <property type="entry name" value="Acyl-CoA thioesterase, double hotdog domain"/>
    <property type="match status" value="1"/>
</dbReference>
<feature type="non-terminal residue" evidence="5">
    <location>
        <position position="273"/>
    </location>
</feature>
<dbReference type="CDD" id="cd03445">
    <property type="entry name" value="Thioesterase_II_repeat2"/>
    <property type="match status" value="1"/>
</dbReference>
<dbReference type="InterPro" id="IPR003703">
    <property type="entry name" value="Acyl_CoA_thio"/>
</dbReference>
<dbReference type="AlphaFoldDB" id="A0A2S4PPS2"/>
<evidence type="ECO:0000259" key="4">
    <source>
        <dbReference type="Pfam" id="PF20789"/>
    </source>
</evidence>
<evidence type="ECO:0000259" key="3">
    <source>
        <dbReference type="Pfam" id="PF13622"/>
    </source>
</evidence>
<comment type="similarity">
    <text evidence="1">Belongs to the C/M/P thioester hydrolase family.</text>
</comment>
<dbReference type="InterPro" id="IPR042171">
    <property type="entry name" value="Acyl-CoA_hotdog"/>
</dbReference>
<feature type="domain" description="Acyl-CoA thioesterase-like C-terminal" evidence="4">
    <location>
        <begin position="176"/>
        <end position="231"/>
    </location>
</feature>
<dbReference type="STRING" id="225359.A0A2S4PPS2"/>
<reference evidence="5 6" key="1">
    <citation type="submission" date="2017-10" db="EMBL/GenBank/DDBJ databases">
        <title>Development of genomic resources for the powdery mildew, Erysiphe pulchra.</title>
        <authorList>
            <person name="Wadl P.A."/>
            <person name="Mack B.M."/>
            <person name="Moore G."/>
            <person name="Beltz S.B."/>
        </authorList>
    </citation>
    <scope>NUCLEOTIDE SEQUENCE [LARGE SCALE GENOMIC DNA]</scope>
    <source>
        <strain evidence="5">Cflorida</strain>
    </source>
</reference>
<dbReference type="Pfam" id="PF20789">
    <property type="entry name" value="4HBT_3C"/>
    <property type="match status" value="1"/>
</dbReference>
<dbReference type="GO" id="GO:0005782">
    <property type="term" value="C:peroxisomal matrix"/>
    <property type="evidence" value="ECO:0007669"/>
    <property type="project" value="UniProtKB-SubCell"/>
</dbReference>
<dbReference type="GO" id="GO:0047617">
    <property type="term" value="F:fatty acyl-CoA hydrolase activity"/>
    <property type="evidence" value="ECO:0007669"/>
    <property type="project" value="InterPro"/>
</dbReference>
<protein>
    <recommendedName>
        <fullName evidence="7">Thioesterase/thiol ester dehydrase-isomerase</fullName>
    </recommendedName>
</protein>
<dbReference type="GO" id="GO:0006637">
    <property type="term" value="P:acyl-CoA metabolic process"/>
    <property type="evidence" value="ECO:0007669"/>
    <property type="project" value="InterPro"/>
</dbReference>
<dbReference type="EMBL" id="PEDP01001208">
    <property type="protein sequence ID" value="POS84041.1"/>
    <property type="molecule type" value="Genomic_DNA"/>
</dbReference>
<name>A0A2S4PPS2_9PEZI</name>
<evidence type="ECO:0000256" key="2">
    <source>
        <dbReference type="ARBA" id="ARBA00022801"/>
    </source>
</evidence>
<keyword evidence="2" id="KW-0378">Hydrolase</keyword>
<evidence type="ECO:0000256" key="1">
    <source>
        <dbReference type="ARBA" id="ARBA00006538"/>
    </source>
</evidence>
<dbReference type="InterPro" id="IPR049450">
    <property type="entry name" value="ACOT8-like_C"/>
</dbReference>
<evidence type="ECO:0000313" key="6">
    <source>
        <dbReference type="Proteomes" id="UP000237438"/>
    </source>
</evidence>
<dbReference type="SUPFAM" id="SSF54637">
    <property type="entry name" value="Thioesterase/thiol ester dehydrase-isomerase"/>
    <property type="match status" value="1"/>
</dbReference>
<sequence length="273" mass="30692">MAGNKTLLMPPSKDPSKSIIENLLELTDLSTIEPNLFTNTRPLWQPPGARGIYGGAVIAQCLAAAYKTVPTNFDVHSLHCYFVLAGDSKFPIIYHVERIRDGRSFATRTVQAKQHGKCIFTTSMSFVRENSGGKNMIQHALPLPDEIKKPSDDYNLDKSTSPSNPFITYHEITDDQQNKNVHEKKVKHWMKAKGVISEAGGHQAHITALAYISDSQFLGTVTVIHDYYKYPNKIDKRSDKISNDAENPVNVCQDMIDIKKKQKTINHHLNWAC</sequence>
<feature type="domain" description="Acyl-CoA thioesterase-like N-terminal HotDog" evidence="3">
    <location>
        <begin position="42"/>
        <end position="126"/>
    </location>
</feature>
<evidence type="ECO:0000313" key="5">
    <source>
        <dbReference type="EMBL" id="POS84041.1"/>
    </source>
</evidence>
<gene>
    <name evidence="5" type="ORF">EPUL_002840</name>
</gene>
<dbReference type="Pfam" id="PF13622">
    <property type="entry name" value="4HBT_3"/>
    <property type="match status" value="1"/>
</dbReference>
<evidence type="ECO:0008006" key="7">
    <source>
        <dbReference type="Google" id="ProtNLM"/>
    </source>
</evidence>
<dbReference type="PANTHER" id="PTHR11066:SF34">
    <property type="entry name" value="ACYL-COENZYME A THIOESTERASE 8"/>
    <property type="match status" value="1"/>
</dbReference>
<dbReference type="InterPro" id="IPR049449">
    <property type="entry name" value="TesB_ACOT8-like_N"/>
</dbReference>
<organism evidence="5 6">
    <name type="scientific">Erysiphe pulchra</name>
    <dbReference type="NCBI Taxonomy" id="225359"/>
    <lineage>
        <taxon>Eukaryota</taxon>
        <taxon>Fungi</taxon>
        <taxon>Dikarya</taxon>
        <taxon>Ascomycota</taxon>
        <taxon>Pezizomycotina</taxon>
        <taxon>Leotiomycetes</taxon>
        <taxon>Erysiphales</taxon>
        <taxon>Erysiphaceae</taxon>
        <taxon>Erysiphe</taxon>
    </lineage>
</organism>
<dbReference type="InterPro" id="IPR029069">
    <property type="entry name" value="HotDog_dom_sf"/>
</dbReference>
<dbReference type="Proteomes" id="UP000237438">
    <property type="component" value="Unassembled WGS sequence"/>
</dbReference>
<dbReference type="PANTHER" id="PTHR11066">
    <property type="entry name" value="ACYL-COA THIOESTERASE"/>
    <property type="match status" value="1"/>
</dbReference>
<proteinExistence type="inferred from homology"/>
<keyword evidence="6" id="KW-1185">Reference proteome</keyword>
<comment type="caution">
    <text evidence="5">The sequence shown here is derived from an EMBL/GenBank/DDBJ whole genome shotgun (WGS) entry which is preliminary data.</text>
</comment>
<dbReference type="FunFam" id="3.10.129.10:FF:000074">
    <property type="entry name" value="Acyl-CoA thioesterase II"/>
    <property type="match status" value="1"/>
</dbReference>
<accession>A0A2S4PPS2</accession>
<dbReference type="OrthoDB" id="68328at2759"/>